<evidence type="ECO:0000256" key="2">
    <source>
        <dbReference type="ARBA" id="ARBA00023315"/>
    </source>
</evidence>
<name>A0A087DDT5_9BIFI</name>
<evidence type="ECO:0000259" key="3">
    <source>
        <dbReference type="PROSITE" id="PS51186"/>
    </source>
</evidence>
<feature type="domain" description="N-acetyltransferase" evidence="3">
    <location>
        <begin position="1"/>
        <end position="146"/>
    </location>
</feature>
<dbReference type="Pfam" id="PF00583">
    <property type="entry name" value="Acetyltransf_1"/>
    <property type="match status" value="1"/>
</dbReference>
<evidence type="ECO:0000313" key="4">
    <source>
        <dbReference type="EMBL" id="KFI93685.1"/>
    </source>
</evidence>
<keyword evidence="1 4" id="KW-0808">Transferase</keyword>
<dbReference type="AlphaFoldDB" id="A0A087DDT5"/>
<dbReference type="RefSeq" id="WP_033517619.1">
    <property type="nucleotide sequence ID" value="NZ_CAJPMS010000044.1"/>
</dbReference>
<dbReference type="GeneID" id="85164692"/>
<comment type="caution">
    <text evidence="4">The sequence shown here is derived from an EMBL/GenBank/DDBJ whole genome shotgun (WGS) entry which is preliminary data.</text>
</comment>
<dbReference type="EMBL" id="JGZO01000012">
    <property type="protein sequence ID" value="KFI93685.1"/>
    <property type="molecule type" value="Genomic_DNA"/>
</dbReference>
<evidence type="ECO:0000256" key="1">
    <source>
        <dbReference type="ARBA" id="ARBA00022679"/>
    </source>
</evidence>
<accession>A0A087DDT5</accession>
<dbReference type="CDD" id="cd04301">
    <property type="entry name" value="NAT_SF"/>
    <property type="match status" value="1"/>
</dbReference>
<keyword evidence="5" id="KW-1185">Reference proteome</keyword>
<sequence length="149" mass="17056">MTIRIEACDHLPDDARAIRERVFIRERDWRPEFDEWDAVSVHLLAFEPTDPGRAVATCRFYADPDHPDQPGRYIIARLAVLPEAQGQRIGSRLLADAERRIARLGGTMAAVHSENDHYGFYEQRGYRLTDEVYEGGRHGWLVKDLPGLA</sequence>
<dbReference type="InterPro" id="IPR000182">
    <property type="entry name" value="GNAT_dom"/>
</dbReference>
<gene>
    <name evidence="4" type="ORF">BSCA_0175</name>
</gene>
<dbReference type="InterPro" id="IPR050832">
    <property type="entry name" value="Bact_Acetyltransf"/>
</dbReference>
<dbReference type="OrthoDB" id="4322031at2"/>
<proteinExistence type="predicted"/>
<dbReference type="GO" id="GO:0016747">
    <property type="term" value="F:acyltransferase activity, transferring groups other than amino-acyl groups"/>
    <property type="evidence" value="ECO:0007669"/>
    <property type="project" value="InterPro"/>
</dbReference>
<dbReference type="PANTHER" id="PTHR43877">
    <property type="entry name" value="AMINOALKYLPHOSPHONATE N-ACETYLTRANSFERASE-RELATED-RELATED"/>
    <property type="match status" value="1"/>
</dbReference>
<dbReference type="PROSITE" id="PS51186">
    <property type="entry name" value="GNAT"/>
    <property type="match status" value="1"/>
</dbReference>
<keyword evidence="2" id="KW-0012">Acyltransferase</keyword>
<dbReference type="eggNOG" id="COG2153">
    <property type="taxonomic scope" value="Bacteria"/>
</dbReference>
<organism evidence="4 5">
    <name type="scientific">Bifidobacterium scardovii</name>
    <dbReference type="NCBI Taxonomy" id="158787"/>
    <lineage>
        <taxon>Bacteria</taxon>
        <taxon>Bacillati</taxon>
        <taxon>Actinomycetota</taxon>
        <taxon>Actinomycetes</taxon>
        <taxon>Bifidobacteriales</taxon>
        <taxon>Bifidobacteriaceae</taxon>
        <taxon>Bifidobacterium</taxon>
    </lineage>
</organism>
<evidence type="ECO:0000313" key="5">
    <source>
        <dbReference type="Proteomes" id="UP000029033"/>
    </source>
</evidence>
<dbReference type="SUPFAM" id="SSF55729">
    <property type="entry name" value="Acyl-CoA N-acyltransferases (Nat)"/>
    <property type="match status" value="1"/>
</dbReference>
<dbReference type="Gene3D" id="3.40.630.30">
    <property type="match status" value="1"/>
</dbReference>
<protein>
    <submittedName>
        <fullName evidence="4">Acetyltransferase (GNAT) family</fullName>
    </submittedName>
</protein>
<dbReference type="Proteomes" id="UP000029033">
    <property type="component" value="Unassembled WGS sequence"/>
</dbReference>
<dbReference type="STRING" id="158787.BSCA_0175"/>
<reference evidence="4 5" key="1">
    <citation type="submission" date="2014-03" db="EMBL/GenBank/DDBJ databases">
        <title>Genomics of Bifidobacteria.</title>
        <authorList>
            <person name="Ventura M."/>
            <person name="Milani C."/>
            <person name="Lugli G.A."/>
        </authorList>
    </citation>
    <scope>NUCLEOTIDE SEQUENCE [LARGE SCALE GENOMIC DNA]</scope>
    <source>
        <strain evidence="4 5">LMG 21589</strain>
    </source>
</reference>
<dbReference type="InterPro" id="IPR016181">
    <property type="entry name" value="Acyl_CoA_acyltransferase"/>
</dbReference>